<evidence type="ECO:0000313" key="3">
    <source>
        <dbReference type="Proteomes" id="UP000299102"/>
    </source>
</evidence>
<protein>
    <submittedName>
        <fullName evidence="2">Uncharacterized protein</fullName>
    </submittedName>
</protein>
<dbReference type="AlphaFoldDB" id="A0A4C1U325"/>
<accession>A0A4C1U325</accession>
<sequence length="84" mass="9245">MMVTSAGPSFDRVGTRLFLSFLNAPSYVAPRATAPLALPPGGADGDFQRYASNIEMQAMASEKKEEKKKQRERKLEESAEGRPQ</sequence>
<organism evidence="2 3">
    <name type="scientific">Eumeta variegata</name>
    <name type="common">Bagworm moth</name>
    <name type="synonym">Eumeta japonica</name>
    <dbReference type="NCBI Taxonomy" id="151549"/>
    <lineage>
        <taxon>Eukaryota</taxon>
        <taxon>Metazoa</taxon>
        <taxon>Ecdysozoa</taxon>
        <taxon>Arthropoda</taxon>
        <taxon>Hexapoda</taxon>
        <taxon>Insecta</taxon>
        <taxon>Pterygota</taxon>
        <taxon>Neoptera</taxon>
        <taxon>Endopterygota</taxon>
        <taxon>Lepidoptera</taxon>
        <taxon>Glossata</taxon>
        <taxon>Ditrysia</taxon>
        <taxon>Tineoidea</taxon>
        <taxon>Psychidae</taxon>
        <taxon>Oiketicinae</taxon>
        <taxon>Eumeta</taxon>
    </lineage>
</organism>
<feature type="region of interest" description="Disordered" evidence="1">
    <location>
        <begin position="59"/>
        <end position="84"/>
    </location>
</feature>
<evidence type="ECO:0000256" key="1">
    <source>
        <dbReference type="SAM" id="MobiDB-lite"/>
    </source>
</evidence>
<name>A0A4C1U325_EUMVA</name>
<proteinExistence type="predicted"/>
<feature type="compositionally biased region" description="Basic and acidic residues" evidence="1">
    <location>
        <begin position="61"/>
        <end position="84"/>
    </location>
</feature>
<dbReference type="Proteomes" id="UP000299102">
    <property type="component" value="Unassembled WGS sequence"/>
</dbReference>
<evidence type="ECO:0000313" key="2">
    <source>
        <dbReference type="EMBL" id="GBP20679.1"/>
    </source>
</evidence>
<gene>
    <name evidence="2" type="ORF">EVAR_16552_1</name>
</gene>
<dbReference type="EMBL" id="BGZK01000121">
    <property type="protein sequence ID" value="GBP20679.1"/>
    <property type="molecule type" value="Genomic_DNA"/>
</dbReference>
<reference evidence="2 3" key="1">
    <citation type="journal article" date="2019" name="Commun. Biol.">
        <title>The bagworm genome reveals a unique fibroin gene that provides high tensile strength.</title>
        <authorList>
            <person name="Kono N."/>
            <person name="Nakamura H."/>
            <person name="Ohtoshi R."/>
            <person name="Tomita M."/>
            <person name="Numata K."/>
            <person name="Arakawa K."/>
        </authorList>
    </citation>
    <scope>NUCLEOTIDE SEQUENCE [LARGE SCALE GENOMIC DNA]</scope>
</reference>
<comment type="caution">
    <text evidence="2">The sequence shown here is derived from an EMBL/GenBank/DDBJ whole genome shotgun (WGS) entry which is preliminary data.</text>
</comment>
<keyword evidence="3" id="KW-1185">Reference proteome</keyword>